<dbReference type="GO" id="GO:0046872">
    <property type="term" value="F:metal ion binding"/>
    <property type="evidence" value="ECO:0007669"/>
    <property type="project" value="UniProtKB-KW"/>
</dbReference>
<dbReference type="Pfam" id="PF00355">
    <property type="entry name" value="Rieske"/>
    <property type="match status" value="1"/>
</dbReference>
<dbReference type="GO" id="GO:0004497">
    <property type="term" value="F:monooxygenase activity"/>
    <property type="evidence" value="ECO:0007669"/>
    <property type="project" value="UniProtKB-ARBA"/>
</dbReference>
<feature type="domain" description="Rieske" evidence="5">
    <location>
        <begin position="7"/>
        <end position="103"/>
    </location>
</feature>
<dbReference type="PANTHER" id="PTHR21496">
    <property type="entry name" value="FERREDOXIN-RELATED"/>
    <property type="match status" value="1"/>
</dbReference>
<dbReference type="Gene3D" id="2.102.10.10">
    <property type="entry name" value="Rieske [2Fe-2S] iron-sulphur domain"/>
    <property type="match status" value="1"/>
</dbReference>
<dbReference type="PROSITE" id="PS51296">
    <property type="entry name" value="RIESKE"/>
    <property type="match status" value="1"/>
</dbReference>
<evidence type="ECO:0000313" key="7">
    <source>
        <dbReference type="Proteomes" id="UP000533476"/>
    </source>
</evidence>
<keyword evidence="1" id="KW-0001">2Fe-2S</keyword>
<evidence type="ECO:0000313" key="6">
    <source>
        <dbReference type="EMBL" id="NMP23676.1"/>
    </source>
</evidence>
<evidence type="ECO:0000259" key="5">
    <source>
        <dbReference type="PROSITE" id="PS51296"/>
    </source>
</evidence>
<dbReference type="EMBL" id="JABBVZ010000061">
    <property type="protein sequence ID" value="NMP23676.1"/>
    <property type="molecule type" value="Genomic_DNA"/>
</dbReference>
<reference evidence="6 7" key="1">
    <citation type="submission" date="2020-04" db="EMBL/GenBank/DDBJ databases">
        <authorList>
            <person name="Zhang R."/>
            <person name="Schippers A."/>
        </authorList>
    </citation>
    <scope>NUCLEOTIDE SEQUENCE [LARGE SCALE GENOMIC DNA]</scope>
    <source>
        <strain evidence="6 7">DSM 109850</strain>
    </source>
</reference>
<dbReference type="InterPro" id="IPR036922">
    <property type="entry name" value="Rieske_2Fe-2S_sf"/>
</dbReference>
<dbReference type="InterPro" id="IPR017941">
    <property type="entry name" value="Rieske_2Fe-2S"/>
</dbReference>
<gene>
    <name evidence="6" type="ORF">HIJ39_15135</name>
</gene>
<dbReference type="CDD" id="cd03528">
    <property type="entry name" value="Rieske_RO_ferredoxin"/>
    <property type="match status" value="1"/>
</dbReference>
<evidence type="ECO:0000256" key="2">
    <source>
        <dbReference type="ARBA" id="ARBA00022723"/>
    </source>
</evidence>
<keyword evidence="2" id="KW-0479">Metal-binding</keyword>
<dbReference type="GO" id="GO:0051537">
    <property type="term" value="F:2 iron, 2 sulfur cluster binding"/>
    <property type="evidence" value="ECO:0007669"/>
    <property type="project" value="UniProtKB-KW"/>
</dbReference>
<dbReference type="Proteomes" id="UP000533476">
    <property type="component" value="Unassembled WGS sequence"/>
</dbReference>
<protein>
    <submittedName>
        <fullName evidence="6">Non-heme iron oxygenase ferredoxin subunit</fullName>
    </submittedName>
</protein>
<keyword evidence="4" id="KW-0411">Iron-sulfur</keyword>
<keyword evidence="3" id="KW-0408">Iron</keyword>
<accession>A0A7Y0L5L6</accession>
<proteinExistence type="predicted"/>
<dbReference type="GO" id="GO:0016705">
    <property type="term" value="F:oxidoreductase activity, acting on paired donors, with incorporation or reduction of molecular oxygen"/>
    <property type="evidence" value="ECO:0007669"/>
    <property type="project" value="UniProtKB-ARBA"/>
</dbReference>
<evidence type="ECO:0000256" key="3">
    <source>
        <dbReference type="ARBA" id="ARBA00023004"/>
    </source>
</evidence>
<organism evidence="6 7">
    <name type="scientific">Sulfobacillus harzensis</name>
    <dbReference type="NCBI Taxonomy" id="2729629"/>
    <lineage>
        <taxon>Bacteria</taxon>
        <taxon>Bacillati</taxon>
        <taxon>Bacillota</taxon>
        <taxon>Clostridia</taxon>
        <taxon>Eubacteriales</taxon>
        <taxon>Clostridiales Family XVII. Incertae Sedis</taxon>
        <taxon>Sulfobacillus</taxon>
    </lineage>
</organism>
<dbReference type="RefSeq" id="WP_169101163.1">
    <property type="nucleotide sequence ID" value="NZ_JABBVZ010000061.1"/>
</dbReference>
<evidence type="ECO:0000256" key="1">
    <source>
        <dbReference type="ARBA" id="ARBA00022714"/>
    </source>
</evidence>
<name>A0A7Y0L5L6_9FIRM</name>
<evidence type="ECO:0000256" key="4">
    <source>
        <dbReference type="ARBA" id="ARBA00023014"/>
    </source>
</evidence>
<dbReference type="SUPFAM" id="SSF50022">
    <property type="entry name" value="ISP domain"/>
    <property type="match status" value="1"/>
</dbReference>
<dbReference type="PANTHER" id="PTHR21496:SF23">
    <property type="entry name" value="3-PHENYLPROPIONATE_CINNAMIC ACID DIOXYGENASE FERREDOXIN SUBUNIT"/>
    <property type="match status" value="1"/>
</dbReference>
<comment type="caution">
    <text evidence="6">The sequence shown here is derived from an EMBL/GenBank/DDBJ whole genome shotgun (WGS) entry which is preliminary data.</text>
</comment>
<sequence>MTDSKSWVRVADVQDIDATIPFLVELNDRAIALYRVDDVVYATDDTCSHAEASLCEGEYHGYVVTCPRHGGQFDIRTGRAVKMPAIVPIDVFPVRVEGTDVFLSPDDL</sequence>
<dbReference type="AlphaFoldDB" id="A0A7Y0L5L6"/>
<keyword evidence="7" id="KW-1185">Reference proteome</keyword>